<accession>A0ABW2NBF5</accession>
<dbReference type="Proteomes" id="UP001596524">
    <property type="component" value="Unassembled WGS sequence"/>
</dbReference>
<comment type="caution">
    <text evidence="3">The sequence shown here is derived from an EMBL/GenBank/DDBJ whole genome shotgun (WGS) entry which is preliminary data.</text>
</comment>
<organism evidence="3 4">
    <name type="scientific">Nocardioides astragali</name>
    <dbReference type="NCBI Taxonomy" id="1776736"/>
    <lineage>
        <taxon>Bacteria</taxon>
        <taxon>Bacillati</taxon>
        <taxon>Actinomycetota</taxon>
        <taxon>Actinomycetes</taxon>
        <taxon>Propionibacteriales</taxon>
        <taxon>Nocardioidaceae</taxon>
        <taxon>Nocardioides</taxon>
    </lineage>
</organism>
<dbReference type="InterPro" id="IPR050659">
    <property type="entry name" value="Peptidase_M24B"/>
</dbReference>
<feature type="domain" description="Creatinase N-terminal" evidence="2">
    <location>
        <begin position="21"/>
        <end position="167"/>
    </location>
</feature>
<dbReference type="SUPFAM" id="SSF55920">
    <property type="entry name" value="Creatinase/aminopeptidase"/>
    <property type="match status" value="1"/>
</dbReference>
<gene>
    <name evidence="3" type="ORF">ACFQO6_23590</name>
</gene>
<sequence>MSEQTRDPMEHFDDGRMRQERLERAQSGLRTHGLAAALLFDPNNVRYAGSIGVAVVENLHVPSRWLLLPADGVPILWEYEDAFHLAEDRYVGEVRRAPGWTFFGSGTNSADNAKVFALEIADALREFGLKGERLGVDRTSAVAFLALQECGLVVADAQGAIEEARAIKTEDELRLLRRNADACDRAVLAMRERIKPGITENELWGGYMGDALAAGAEYAETRLLASGPRTNPWMQEASDRVVEPGDLVAMDTDLVGADGYLTDYSRTYLCGDVRPTAEQRHLYQVAYDFVHESMGTIRPGASFRELGEELAGRMPARYRQQHYPFIAHGSGLADEWPAIKFDNHHDGEVCAGMSLSVEAYVGAVGGQHGVKLEEQIIVTDGGAEVISRAPHEERLLG</sequence>
<dbReference type="PANTHER" id="PTHR46112:SF8">
    <property type="entry name" value="CYTOPLASMIC PEPTIDASE PEPQ-RELATED"/>
    <property type="match status" value="1"/>
</dbReference>
<dbReference type="EMBL" id="JBHTCH010000030">
    <property type="protein sequence ID" value="MFC7363275.1"/>
    <property type="molecule type" value="Genomic_DNA"/>
</dbReference>
<dbReference type="InterPro" id="IPR000994">
    <property type="entry name" value="Pept_M24"/>
</dbReference>
<feature type="domain" description="Peptidase M24" evidence="1">
    <location>
        <begin position="175"/>
        <end position="380"/>
    </location>
</feature>
<dbReference type="InterPro" id="IPR000587">
    <property type="entry name" value="Creatinase_N"/>
</dbReference>
<evidence type="ECO:0000259" key="1">
    <source>
        <dbReference type="Pfam" id="PF00557"/>
    </source>
</evidence>
<dbReference type="RefSeq" id="WP_255889378.1">
    <property type="nucleotide sequence ID" value="NZ_JAFMZM010000002.1"/>
</dbReference>
<proteinExistence type="predicted"/>
<dbReference type="PANTHER" id="PTHR46112">
    <property type="entry name" value="AMINOPEPTIDASE"/>
    <property type="match status" value="1"/>
</dbReference>
<dbReference type="Gene3D" id="3.90.230.10">
    <property type="entry name" value="Creatinase/methionine aminopeptidase superfamily"/>
    <property type="match status" value="1"/>
</dbReference>
<protein>
    <submittedName>
        <fullName evidence="3">M24 family metallopeptidase</fullName>
    </submittedName>
</protein>
<dbReference type="SUPFAM" id="SSF53092">
    <property type="entry name" value="Creatinase/prolidase N-terminal domain"/>
    <property type="match status" value="1"/>
</dbReference>
<name>A0ABW2NBF5_9ACTN</name>
<dbReference type="Gene3D" id="3.40.350.10">
    <property type="entry name" value="Creatinase/prolidase N-terminal domain"/>
    <property type="match status" value="1"/>
</dbReference>
<keyword evidence="4" id="KW-1185">Reference proteome</keyword>
<evidence type="ECO:0000313" key="3">
    <source>
        <dbReference type="EMBL" id="MFC7363275.1"/>
    </source>
</evidence>
<evidence type="ECO:0000313" key="4">
    <source>
        <dbReference type="Proteomes" id="UP001596524"/>
    </source>
</evidence>
<reference evidence="4" key="1">
    <citation type="journal article" date="2019" name="Int. J. Syst. Evol. Microbiol.">
        <title>The Global Catalogue of Microorganisms (GCM) 10K type strain sequencing project: providing services to taxonomists for standard genome sequencing and annotation.</title>
        <authorList>
            <consortium name="The Broad Institute Genomics Platform"/>
            <consortium name="The Broad Institute Genome Sequencing Center for Infectious Disease"/>
            <person name="Wu L."/>
            <person name="Ma J."/>
        </authorList>
    </citation>
    <scope>NUCLEOTIDE SEQUENCE [LARGE SCALE GENOMIC DNA]</scope>
    <source>
        <strain evidence="4">FCH27</strain>
    </source>
</reference>
<evidence type="ECO:0000259" key="2">
    <source>
        <dbReference type="Pfam" id="PF01321"/>
    </source>
</evidence>
<dbReference type="InterPro" id="IPR029149">
    <property type="entry name" value="Creatin/AminoP/Spt16_N"/>
</dbReference>
<dbReference type="CDD" id="cd01066">
    <property type="entry name" value="APP_MetAP"/>
    <property type="match status" value="1"/>
</dbReference>
<dbReference type="InterPro" id="IPR036005">
    <property type="entry name" value="Creatinase/aminopeptidase-like"/>
</dbReference>
<dbReference type="Pfam" id="PF01321">
    <property type="entry name" value="Creatinase_N"/>
    <property type="match status" value="1"/>
</dbReference>
<dbReference type="Pfam" id="PF00557">
    <property type="entry name" value="Peptidase_M24"/>
    <property type="match status" value="1"/>
</dbReference>